<dbReference type="EMBL" id="JADKGY010000029">
    <property type="protein sequence ID" value="MBK9984244.1"/>
    <property type="molecule type" value="Genomic_DNA"/>
</dbReference>
<evidence type="ECO:0000313" key="2">
    <source>
        <dbReference type="EMBL" id="MBK9984244.1"/>
    </source>
</evidence>
<dbReference type="InterPro" id="IPR036291">
    <property type="entry name" value="NAD(P)-bd_dom_sf"/>
</dbReference>
<gene>
    <name evidence="2" type="ORF">IPP15_18045</name>
</gene>
<dbReference type="Gene3D" id="3.40.50.720">
    <property type="entry name" value="NAD(P)-binding Rossmann-like Domain"/>
    <property type="match status" value="1"/>
</dbReference>
<comment type="caution">
    <text evidence="2">The sequence shown here is derived from an EMBL/GenBank/DDBJ whole genome shotgun (WGS) entry which is preliminary data.</text>
</comment>
<dbReference type="InterPro" id="IPR016040">
    <property type="entry name" value="NAD(P)-bd_dom"/>
</dbReference>
<name>A0A9D7T0S5_9BACT</name>
<dbReference type="Proteomes" id="UP000808337">
    <property type="component" value="Unassembled WGS sequence"/>
</dbReference>
<dbReference type="PANTHER" id="PTHR14097:SF7">
    <property type="entry name" value="OXIDOREDUCTASE HTATIP2"/>
    <property type="match status" value="1"/>
</dbReference>
<dbReference type="PANTHER" id="PTHR14097">
    <property type="entry name" value="OXIDOREDUCTASE HTATIP2"/>
    <property type="match status" value="1"/>
</dbReference>
<protein>
    <submittedName>
        <fullName evidence="2">NAD(P)H-binding protein</fullName>
    </submittedName>
</protein>
<evidence type="ECO:0000259" key="1">
    <source>
        <dbReference type="Pfam" id="PF13460"/>
    </source>
</evidence>
<evidence type="ECO:0000313" key="3">
    <source>
        <dbReference type="Proteomes" id="UP000808337"/>
    </source>
</evidence>
<accession>A0A9D7T0S5</accession>
<proteinExistence type="predicted"/>
<reference evidence="2 3" key="1">
    <citation type="submission" date="2020-10" db="EMBL/GenBank/DDBJ databases">
        <title>Connecting structure to function with the recovery of over 1000 high-quality activated sludge metagenome-assembled genomes encoding full-length rRNA genes using long-read sequencing.</title>
        <authorList>
            <person name="Singleton C.M."/>
            <person name="Petriglieri F."/>
            <person name="Kristensen J.M."/>
            <person name="Kirkegaard R.H."/>
            <person name="Michaelsen T.Y."/>
            <person name="Andersen M.H."/>
            <person name="Karst S.M."/>
            <person name="Dueholm M.S."/>
            <person name="Nielsen P.H."/>
            <person name="Albertsen M."/>
        </authorList>
    </citation>
    <scope>NUCLEOTIDE SEQUENCE [LARGE SCALE GENOMIC DNA]</scope>
    <source>
        <strain evidence="2">Ribe_18-Q3-R11-54_MAXAC.273</strain>
    </source>
</reference>
<dbReference type="Pfam" id="PF13460">
    <property type="entry name" value="NAD_binding_10"/>
    <property type="match status" value="1"/>
</dbReference>
<feature type="domain" description="NAD(P)-binding" evidence="1">
    <location>
        <begin position="26"/>
        <end position="168"/>
    </location>
</feature>
<dbReference type="AlphaFoldDB" id="A0A9D7T0S5"/>
<organism evidence="2 3">
    <name type="scientific">Candidatus Opimibacter skivensis</name>
    <dbReference type="NCBI Taxonomy" id="2982028"/>
    <lineage>
        <taxon>Bacteria</taxon>
        <taxon>Pseudomonadati</taxon>
        <taxon>Bacteroidota</taxon>
        <taxon>Saprospiria</taxon>
        <taxon>Saprospirales</taxon>
        <taxon>Saprospiraceae</taxon>
        <taxon>Candidatus Opimibacter</taxon>
    </lineage>
</organism>
<dbReference type="SUPFAM" id="SSF51735">
    <property type="entry name" value="NAD(P)-binding Rossmann-fold domains"/>
    <property type="match status" value="1"/>
</dbReference>
<sequence>MANQLLEELLSGVEIQRHHKVAVLFGASGLIGNCCLRRLLVHQAYEKVISIGRSPLKASHPKLIHYEVDLSQPDNYRHLMRGDDLFICLGTTMKKAGTREAFYEVDHDLVFNIAKTGSLQGMNQLLFVSSIGADNRSVIYYLKVKGELEANVRRLPYWGVHIMRPSVLLGNREDQRPAEQIAGRLAKGLQRFSGSILADIAPIDADDVAKAMVQSAQSLKQGTHIYHGSEIVKLARMYNQ</sequence>